<dbReference type="SMR" id="A0A0R0KRL3"/>
<dbReference type="SMART" id="SM00380">
    <property type="entry name" value="AP2"/>
    <property type="match status" value="1"/>
</dbReference>
<dbReference type="GO" id="GO:0003700">
    <property type="term" value="F:DNA-binding transcription factor activity"/>
    <property type="evidence" value="ECO:0007669"/>
    <property type="project" value="InterPro"/>
</dbReference>
<dbReference type="PaxDb" id="3847-GLYMA03G34970.1"/>
<gene>
    <name evidence="11" type="primary">LOC100305846</name>
    <name evidence="10" type="ORF">GLYMA_03G191800</name>
</gene>
<evidence type="ECO:0000256" key="6">
    <source>
        <dbReference type="ARBA" id="ARBA00023242"/>
    </source>
</evidence>
<evidence type="ECO:0000256" key="8">
    <source>
        <dbReference type="SAM" id="MobiDB-lite"/>
    </source>
</evidence>
<dbReference type="PANTHER" id="PTHR31839:SF85">
    <property type="entry name" value="AP2_ERF DOMAIN-CONTAINING PROTEIN"/>
    <property type="match status" value="1"/>
</dbReference>
<dbReference type="InterPro" id="IPR016177">
    <property type="entry name" value="DNA-bd_dom_sf"/>
</dbReference>
<dbReference type="GeneID" id="100305846"/>
<evidence type="ECO:0000256" key="1">
    <source>
        <dbReference type="ARBA" id="ARBA00004123"/>
    </source>
</evidence>
<dbReference type="EnsemblPlants" id="KRH67858">
    <property type="protein sequence ID" value="KRH67858"/>
    <property type="gene ID" value="GLYMA_03G191800"/>
</dbReference>
<evidence type="ECO:0000256" key="5">
    <source>
        <dbReference type="ARBA" id="ARBA00023163"/>
    </source>
</evidence>
<dbReference type="FunCoup" id="A0A0R0KRL3">
    <property type="interactions" value="28"/>
</dbReference>
<dbReference type="GO" id="GO:0003677">
    <property type="term" value="F:DNA binding"/>
    <property type="evidence" value="ECO:0007669"/>
    <property type="project" value="UniProtKB-KW"/>
</dbReference>
<evidence type="ECO:0000313" key="11">
    <source>
        <dbReference type="EnsemblPlants" id="KRH67858"/>
    </source>
</evidence>
<evidence type="ECO:0000256" key="3">
    <source>
        <dbReference type="ARBA" id="ARBA00023125"/>
    </source>
</evidence>
<keyword evidence="2" id="KW-0805">Transcription regulation</keyword>
<dbReference type="AlphaFoldDB" id="A0A0R0KRL3"/>
<keyword evidence="5" id="KW-0804">Transcription</keyword>
<dbReference type="OMA" id="MFDMPNV"/>
<dbReference type="PRINTS" id="PR00367">
    <property type="entry name" value="ETHRSPELEMNT"/>
</dbReference>
<keyword evidence="4" id="KW-0010">Activator</keyword>
<reference evidence="10 11" key="1">
    <citation type="journal article" date="2010" name="Nature">
        <title>Genome sequence of the palaeopolyploid soybean.</title>
        <authorList>
            <person name="Schmutz J."/>
            <person name="Cannon S.B."/>
            <person name="Schlueter J."/>
            <person name="Ma J."/>
            <person name="Mitros T."/>
            <person name="Nelson W."/>
            <person name="Hyten D.L."/>
            <person name="Song Q."/>
            <person name="Thelen J.J."/>
            <person name="Cheng J."/>
            <person name="Xu D."/>
            <person name="Hellsten U."/>
            <person name="May G.D."/>
            <person name="Yu Y."/>
            <person name="Sakurai T."/>
            <person name="Umezawa T."/>
            <person name="Bhattacharyya M.K."/>
            <person name="Sandhu D."/>
            <person name="Valliyodan B."/>
            <person name="Lindquist E."/>
            <person name="Peto M."/>
            <person name="Grant D."/>
            <person name="Shu S."/>
            <person name="Goodstein D."/>
            <person name="Barry K."/>
            <person name="Futrell-Griggs M."/>
            <person name="Abernathy B."/>
            <person name="Du J."/>
            <person name="Tian Z."/>
            <person name="Zhu L."/>
            <person name="Gill N."/>
            <person name="Joshi T."/>
            <person name="Libault M."/>
            <person name="Sethuraman A."/>
            <person name="Zhang X.-C."/>
            <person name="Shinozaki K."/>
            <person name="Nguyen H.T."/>
            <person name="Wing R.A."/>
            <person name="Cregan P."/>
            <person name="Specht J."/>
            <person name="Grimwood J."/>
            <person name="Rokhsar D."/>
            <person name="Stacey G."/>
            <person name="Shoemaker R.C."/>
            <person name="Jackson S.A."/>
        </authorList>
    </citation>
    <scope>NUCLEOTIDE SEQUENCE [LARGE SCALE GENOMIC DNA]</scope>
    <source>
        <strain evidence="11">cv. Williams 82</strain>
        <tissue evidence="10">Callus</tissue>
    </source>
</reference>
<dbReference type="PROSITE" id="PS51032">
    <property type="entry name" value="AP2_ERF"/>
    <property type="match status" value="1"/>
</dbReference>
<dbReference type="InterPro" id="IPR036955">
    <property type="entry name" value="AP2/ERF_dom_sf"/>
</dbReference>
<evidence type="ECO:0000256" key="2">
    <source>
        <dbReference type="ARBA" id="ARBA00023015"/>
    </source>
</evidence>
<dbReference type="Pfam" id="PF00847">
    <property type="entry name" value="AP2"/>
    <property type="match status" value="1"/>
</dbReference>
<dbReference type="InterPro" id="IPR001471">
    <property type="entry name" value="AP2/ERF_dom"/>
</dbReference>
<dbReference type="FunFam" id="3.30.730.10:FF:000001">
    <property type="entry name" value="Ethylene-responsive transcription factor 2"/>
    <property type="match status" value="1"/>
</dbReference>
<accession>A0A0R0KRL3</accession>
<dbReference type="eggNOG" id="ENOG502RZWY">
    <property type="taxonomic scope" value="Eukaryota"/>
</dbReference>
<evidence type="ECO:0000256" key="7">
    <source>
        <dbReference type="ARBA" id="ARBA00024343"/>
    </source>
</evidence>
<dbReference type="EMBL" id="CM000836">
    <property type="protein sequence ID" value="KRH67858.1"/>
    <property type="molecule type" value="Genomic_DNA"/>
</dbReference>
<reference evidence="11" key="2">
    <citation type="submission" date="2018-02" db="UniProtKB">
        <authorList>
            <consortium name="EnsemblPlants"/>
        </authorList>
    </citation>
    <scope>IDENTIFICATION</scope>
    <source>
        <strain evidence="11">Williams 82</strain>
    </source>
</reference>
<comment type="subcellular location">
    <subcellularLocation>
        <location evidence="1">Nucleus</location>
    </subcellularLocation>
</comment>
<proteinExistence type="inferred from homology"/>
<keyword evidence="12" id="KW-1185">Reference proteome</keyword>
<dbReference type="ExpressionAtlas" id="A0A0R0KRL3">
    <property type="expression patterns" value="baseline"/>
</dbReference>
<dbReference type="PANTHER" id="PTHR31839">
    <property type="entry name" value="DEHYDRATION-RESPONSIVE ELEMENT-BINDING PROTEIN 1D"/>
    <property type="match status" value="1"/>
</dbReference>
<evidence type="ECO:0000256" key="4">
    <source>
        <dbReference type="ARBA" id="ARBA00023159"/>
    </source>
</evidence>
<feature type="compositionally biased region" description="Low complexity" evidence="8">
    <location>
        <begin position="1"/>
        <end position="19"/>
    </location>
</feature>
<dbReference type="CDD" id="cd00018">
    <property type="entry name" value="AP2"/>
    <property type="match status" value="1"/>
</dbReference>
<dbReference type="Proteomes" id="UP000008827">
    <property type="component" value="Chromosome 3"/>
</dbReference>
<name>A0A0R0KRL3_SOYBN</name>
<dbReference type="Gene3D" id="3.30.730.10">
    <property type="entry name" value="AP2/ERF domain"/>
    <property type="match status" value="1"/>
</dbReference>
<dbReference type="InterPro" id="IPR045277">
    <property type="entry name" value="DRE1A-I"/>
</dbReference>
<keyword evidence="6" id="KW-0539">Nucleus</keyword>
<sequence>MRSSNGASSSRASNANTGRHPVYRGVRRRSSGKWVSEIREPKKPNRIWLGTFATPEMAAIAYDVAALALKGKDAELNFPNSASSLPVPTSSAARDIQMAAASAAAAVGAANDALEGSRGGNASVSLTEEFSGGNLNHFVDEDLIFDMPNILVNMAEGMLLSPPRFDNFAATDYEYMDEDPNLWGFPNY</sequence>
<feature type="region of interest" description="Disordered" evidence="8">
    <location>
        <begin position="1"/>
        <end position="31"/>
    </location>
</feature>
<dbReference type="OrthoDB" id="1932364at2759"/>
<evidence type="ECO:0000259" key="9">
    <source>
        <dbReference type="PROSITE" id="PS51032"/>
    </source>
</evidence>
<reference evidence="10" key="3">
    <citation type="submission" date="2018-07" db="EMBL/GenBank/DDBJ databases">
        <title>WGS assembly of Glycine max.</title>
        <authorList>
            <person name="Schmutz J."/>
            <person name="Cannon S."/>
            <person name="Schlueter J."/>
            <person name="Ma J."/>
            <person name="Mitros T."/>
            <person name="Nelson W."/>
            <person name="Hyten D."/>
            <person name="Song Q."/>
            <person name="Thelen J."/>
            <person name="Cheng J."/>
            <person name="Xu D."/>
            <person name="Hellsten U."/>
            <person name="May G."/>
            <person name="Yu Y."/>
            <person name="Sakurai T."/>
            <person name="Umezawa T."/>
            <person name="Bhattacharyya M."/>
            <person name="Sandhu D."/>
            <person name="Valliyodan B."/>
            <person name="Lindquist E."/>
            <person name="Peto M."/>
            <person name="Grant D."/>
            <person name="Shu S."/>
            <person name="Goodstein D."/>
            <person name="Barry K."/>
            <person name="Futrell-Griggs M."/>
            <person name="Abernathy B."/>
            <person name="Du J."/>
            <person name="Tian Z."/>
            <person name="Zhu L."/>
            <person name="Gill N."/>
            <person name="Joshi T."/>
            <person name="Libault M."/>
            <person name="Sethuraman A."/>
            <person name="Zhang X."/>
            <person name="Shinozaki K."/>
            <person name="Nguyen H."/>
            <person name="Wing R."/>
            <person name="Cregan P."/>
            <person name="Specht J."/>
            <person name="Grimwood J."/>
            <person name="Rokhsar D."/>
            <person name="Stacey G."/>
            <person name="Shoemaker R."/>
            <person name="Jackson S."/>
        </authorList>
    </citation>
    <scope>NUCLEOTIDE SEQUENCE</scope>
    <source>
        <tissue evidence="10">Callus</tissue>
    </source>
</reference>
<keyword evidence="3" id="KW-0238">DNA-binding</keyword>
<evidence type="ECO:0000313" key="10">
    <source>
        <dbReference type="EMBL" id="KRH67858.1"/>
    </source>
</evidence>
<comment type="similarity">
    <text evidence="7">Belongs to the AP2/ERF transcription factor family. ERF subfamily.</text>
</comment>
<feature type="compositionally biased region" description="Basic residues" evidence="8">
    <location>
        <begin position="21"/>
        <end position="31"/>
    </location>
</feature>
<dbReference type="GO" id="GO:0005634">
    <property type="term" value="C:nucleus"/>
    <property type="evidence" value="ECO:0007669"/>
    <property type="project" value="UniProtKB-SubCell"/>
</dbReference>
<feature type="domain" description="AP2/ERF" evidence="9">
    <location>
        <begin position="22"/>
        <end position="79"/>
    </location>
</feature>
<evidence type="ECO:0000313" key="12">
    <source>
        <dbReference type="Proteomes" id="UP000008827"/>
    </source>
</evidence>
<dbReference type="Gramene" id="KRH67858">
    <property type="protein sequence ID" value="KRH67858"/>
    <property type="gene ID" value="GLYMA_03G191800"/>
</dbReference>
<protein>
    <recommendedName>
        <fullName evidence="9">AP2/ERF domain-containing protein</fullName>
    </recommendedName>
</protein>
<dbReference type="RefSeq" id="NP_001387773.1">
    <property type="nucleotide sequence ID" value="NM_001400844.1"/>
</dbReference>
<organism evidence="10">
    <name type="scientific">Glycine max</name>
    <name type="common">Soybean</name>
    <name type="synonym">Glycine hispida</name>
    <dbReference type="NCBI Taxonomy" id="3847"/>
    <lineage>
        <taxon>Eukaryota</taxon>
        <taxon>Viridiplantae</taxon>
        <taxon>Streptophyta</taxon>
        <taxon>Embryophyta</taxon>
        <taxon>Tracheophyta</taxon>
        <taxon>Spermatophyta</taxon>
        <taxon>Magnoliopsida</taxon>
        <taxon>eudicotyledons</taxon>
        <taxon>Gunneridae</taxon>
        <taxon>Pentapetalae</taxon>
        <taxon>rosids</taxon>
        <taxon>fabids</taxon>
        <taxon>Fabales</taxon>
        <taxon>Fabaceae</taxon>
        <taxon>Papilionoideae</taxon>
        <taxon>50 kb inversion clade</taxon>
        <taxon>NPAAA clade</taxon>
        <taxon>indigoferoid/millettioid clade</taxon>
        <taxon>Phaseoleae</taxon>
        <taxon>Glycine</taxon>
        <taxon>Glycine subgen. Soja</taxon>
    </lineage>
</organism>
<dbReference type="SUPFAM" id="SSF54171">
    <property type="entry name" value="DNA-binding domain"/>
    <property type="match status" value="1"/>
</dbReference>